<reference evidence="4" key="3">
    <citation type="journal article" date="2019" name="Int. J. Syst. Evol. Microbiol.">
        <title>The Global Catalogue of Microorganisms (GCM) 10K type strain sequencing project: providing services to taxonomists for standard genome sequencing and annotation.</title>
        <authorList>
            <consortium name="The Broad Institute Genomics Platform"/>
            <consortium name="The Broad Institute Genome Sequencing Center for Infectious Disease"/>
            <person name="Wu L."/>
            <person name="Ma J."/>
        </authorList>
    </citation>
    <scope>NUCLEOTIDE SEQUENCE [LARGE SCALE GENOMIC DNA]</scope>
    <source>
        <strain evidence="4">NBRC 105001</strain>
    </source>
</reference>
<dbReference type="OrthoDB" id="5881965at2"/>
<gene>
    <name evidence="2" type="ORF">BTO23_05440</name>
    <name evidence="1" type="ORF">GCM10007855_12440</name>
</gene>
<dbReference type="Proteomes" id="UP000239273">
    <property type="component" value="Unassembled WGS sequence"/>
</dbReference>
<dbReference type="EMBL" id="MSCP01000001">
    <property type="protein sequence ID" value="PQJ93536.1"/>
    <property type="molecule type" value="Genomic_DNA"/>
</dbReference>
<name>A0A2S7XIQ0_9GAMM</name>
<evidence type="ECO:0000313" key="1">
    <source>
        <dbReference type="EMBL" id="GLR74370.1"/>
    </source>
</evidence>
<reference evidence="1" key="4">
    <citation type="submission" date="2023-01" db="EMBL/GenBank/DDBJ databases">
        <title>Draft genome sequence of Aliivibrio sifiae strain NBRC 105001.</title>
        <authorList>
            <person name="Sun Q."/>
            <person name="Mori K."/>
        </authorList>
    </citation>
    <scope>NUCLEOTIDE SEQUENCE</scope>
    <source>
        <strain evidence="1">NBRC 105001</strain>
    </source>
</reference>
<proteinExistence type="predicted"/>
<keyword evidence="4" id="KW-1185">Reference proteome</keyword>
<dbReference type="RefSeq" id="WP_105063114.1">
    <property type="nucleotide sequence ID" value="NZ_BSOU01000003.1"/>
</dbReference>
<evidence type="ECO:0000313" key="2">
    <source>
        <dbReference type="EMBL" id="PQJ93536.1"/>
    </source>
</evidence>
<accession>A0A2S7XIQ0</accession>
<organism evidence="2 3">
    <name type="scientific">Aliivibrio sifiae</name>
    <dbReference type="NCBI Taxonomy" id="566293"/>
    <lineage>
        <taxon>Bacteria</taxon>
        <taxon>Pseudomonadati</taxon>
        <taxon>Pseudomonadota</taxon>
        <taxon>Gammaproteobacteria</taxon>
        <taxon>Vibrionales</taxon>
        <taxon>Vibrionaceae</taxon>
        <taxon>Aliivibrio</taxon>
    </lineage>
</organism>
<dbReference type="AlphaFoldDB" id="A0A2S7XIQ0"/>
<dbReference type="Proteomes" id="UP001156660">
    <property type="component" value="Unassembled WGS sequence"/>
</dbReference>
<sequence length="127" mass="14477">MKTIISILAIIFSSLSFAYPMDDIYKTLDITSFSSSLMPKRVGNEKHFSELNLPKPVITDSSILIESERWHYQLNIVEKDEQNLHVCFIDKALKGSYNAQSSMILRKYGNEYVAISMKSNACDNFAL</sequence>
<dbReference type="EMBL" id="BSOU01000003">
    <property type="protein sequence ID" value="GLR74370.1"/>
    <property type="molecule type" value="Genomic_DNA"/>
</dbReference>
<evidence type="ECO:0000313" key="3">
    <source>
        <dbReference type="Proteomes" id="UP000239273"/>
    </source>
</evidence>
<reference evidence="1" key="1">
    <citation type="journal article" date="2014" name="Int. J. Syst. Evol. Microbiol.">
        <title>Complete genome of a new Firmicutes species belonging to the dominant human colonic microbiota ('Ruminococcus bicirculans') reveals two chromosomes and a selective capacity to utilize plant glucans.</title>
        <authorList>
            <consortium name="NISC Comparative Sequencing Program"/>
            <person name="Wegmann U."/>
            <person name="Louis P."/>
            <person name="Goesmann A."/>
            <person name="Henrissat B."/>
            <person name="Duncan S.H."/>
            <person name="Flint H.J."/>
        </authorList>
    </citation>
    <scope>NUCLEOTIDE SEQUENCE</scope>
    <source>
        <strain evidence="1">NBRC 105001</strain>
    </source>
</reference>
<protein>
    <submittedName>
        <fullName evidence="2">Uncharacterized protein</fullName>
    </submittedName>
</protein>
<evidence type="ECO:0000313" key="4">
    <source>
        <dbReference type="Proteomes" id="UP001156660"/>
    </source>
</evidence>
<reference evidence="2 3" key="2">
    <citation type="submission" date="2016-12" db="EMBL/GenBank/DDBJ databases">
        <title>Diversity of luminous bacteria.</title>
        <authorList>
            <person name="Yoshizawa S."/>
            <person name="Kogure K."/>
        </authorList>
    </citation>
    <scope>NUCLEOTIDE SEQUENCE [LARGE SCALE GENOMIC DNA]</scope>
    <source>
        <strain evidence="2 3">NBRC 105001</strain>
    </source>
</reference>
<comment type="caution">
    <text evidence="2">The sequence shown here is derived from an EMBL/GenBank/DDBJ whole genome shotgun (WGS) entry which is preliminary data.</text>
</comment>